<evidence type="ECO:0000256" key="3">
    <source>
        <dbReference type="ARBA" id="ARBA00007351"/>
    </source>
</evidence>
<evidence type="ECO:0000256" key="8">
    <source>
        <dbReference type="ARBA" id="ARBA00023128"/>
    </source>
</evidence>
<keyword evidence="5" id="KW-0999">Mitochondrion inner membrane</keyword>
<sequence>MARWSHHKWTPDFDDQYGNTVLASEATFYVAVWAQMTTQSGIEWNLPPKEWRGQQSVVPADVMLNCFKTNS</sequence>
<keyword evidence="9" id="KW-0472">Membrane</keyword>
<evidence type="ECO:0000256" key="4">
    <source>
        <dbReference type="ARBA" id="ARBA00022692"/>
    </source>
</evidence>
<dbReference type="InterPro" id="IPR008433">
    <property type="entry name" value="Cyt_c_oxidase_suVIIB"/>
</dbReference>
<evidence type="ECO:0000256" key="2">
    <source>
        <dbReference type="ARBA" id="ARBA00004673"/>
    </source>
</evidence>
<dbReference type="GO" id="GO:0006123">
    <property type="term" value="P:mitochondrial electron transport, cytochrome c to oxygen"/>
    <property type="evidence" value="ECO:0007669"/>
    <property type="project" value="InterPro"/>
</dbReference>
<evidence type="ECO:0000256" key="7">
    <source>
        <dbReference type="ARBA" id="ARBA00022989"/>
    </source>
</evidence>
<dbReference type="SUPFAM" id="SSF81423">
    <property type="entry name" value="Mitochondrial cytochrome c oxidase subunit VIIb"/>
    <property type="match status" value="1"/>
</dbReference>
<keyword evidence="4" id="KW-0812">Transmembrane</keyword>
<dbReference type="InterPro" id="IPR023272">
    <property type="entry name" value="Cyt_c_oxidase_suVIIB_dom_sf"/>
</dbReference>
<dbReference type="GO" id="GO:0005743">
    <property type="term" value="C:mitochondrial inner membrane"/>
    <property type="evidence" value="ECO:0007669"/>
    <property type="project" value="UniProtKB-SubCell"/>
</dbReference>
<evidence type="ECO:0000256" key="9">
    <source>
        <dbReference type="ARBA" id="ARBA00023136"/>
    </source>
</evidence>
<reference evidence="12" key="3">
    <citation type="submission" date="2025-09" db="UniProtKB">
        <authorList>
            <consortium name="Ensembl"/>
        </authorList>
    </citation>
    <scope>IDENTIFICATION</scope>
</reference>
<keyword evidence="7" id="KW-1133">Transmembrane helix</keyword>
<name>A0A7N5JFR9_AILME</name>
<accession>A0A7N5JFR9</accession>
<dbReference type="UniPathway" id="UPA00705"/>
<evidence type="ECO:0000313" key="13">
    <source>
        <dbReference type="Proteomes" id="UP000008912"/>
    </source>
</evidence>
<dbReference type="InParanoid" id="A0A7N5JFR9"/>
<evidence type="ECO:0000256" key="6">
    <source>
        <dbReference type="ARBA" id="ARBA00022946"/>
    </source>
</evidence>
<evidence type="ECO:0000313" key="12">
    <source>
        <dbReference type="Ensembl" id="ENSAMEP00000022829.1"/>
    </source>
</evidence>
<dbReference type="PANTHER" id="PTHR16716">
    <property type="entry name" value="CYTOCHROME C OXIDASE SUBUNIT 7B, MITOCHONDRIAL"/>
    <property type="match status" value="1"/>
</dbReference>
<dbReference type="PANTHER" id="PTHR16716:SF0">
    <property type="entry name" value="CYTOCHROME C OXIDASE SUBUNIT 7B, MITOCHONDRIAL"/>
    <property type="match status" value="1"/>
</dbReference>
<evidence type="ECO:0000256" key="1">
    <source>
        <dbReference type="ARBA" id="ARBA00004434"/>
    </source>
</evidence>
<dbReference type="AlphaFoldDB" id="A0A7N5JFR9"/>
<evidence type="ECO:0000256" key="5">
    <source>
        <dbReference type="ARBA" id="ARBA00022792"/>
    </source>
</evidence>
<keyword evidence="8" id="KW-0496">Mitochondrion</keyword>
<reference evidence="12 13" key="1">
    <citation type="journal article" date="2010" name="Nature">
        <title>The sequence and de novo assembly of the giant panda genome.</title>
        <authorList>
            <person name="Li R."/>
            <person name="Fan W."/>
            <person name="Tian G."/>
            <person name="Zhu H."/>
            <person name="He L."/>
            <person name="Cai J."/>
            <person name="Huang Q."/>
            <person name="Cai Q."/>
            <person name="Li B."/>
            <person name="Bai Y."/>
            <person name="Zhang Z."/>
            <person name="Zhang Y."/>
            <person name="Wang W."/>
            <person name="Li J."/>
            <person name="Wei F."/>
            <person name="Li H."/>
            <person name="Jian M."/>
            <person name="Li J."/>
            <person name="Zhang Z."/>
            <person name="Nielsen R."/>
            <person name="Li D."/>
            <person name="Gu W."/>
            <person name="Yang Z."/>
            <person name="Xuan Z."/>
            <person name="Ryder O.A."/>
            <person name="Leung F.C."/>
            <person name="Zhou Y."/>
            <person name="Cao J."/>
            <person name="Sun X."/>
            <person name="Fu Y."/>
            <person name="Fang X."/>
            <person name="Guo X."/>
            <person name="Wang B."/>
            <person name="Hou R."/>
            <person name="Shen F."/>
            <person name="Mu B."/>
            <person name="Ni P."/>
            <person name="Lin R."/>
            <person name="Qian W."/>
            <person name="Wang G."/>
            <person name="Yu C."/>
            <person name="Nie W."/>
            <person name="Wang J."/>
            <person name="Wu Z."/>
            <person name="Liang H."/>
            <person name="Min J."/>
            <person name="Wu Q."/>
            <person name="Cheng S."/>
            <person name="Ruan J."/>
            <person name="Wang M."/>
            <person name="Shi Z."/>
            <person name="Wen M."/>
            <person name="Liu B."/>
            <person name="Ren X."/>
            <person name="Zheng H."/>
            <person name="Dong D."/>
            <person name="Cook K."/>
            <person name="Shan G."/>
            <person name="Zhang H."/>
            <person name="Kosiol C."/>
            <person name="Xie X."/>
            <person name="Lu Z."/>
            <person name="Zheng H."/>
            <person name="Li Y."/>
            <person name="Steiner C.C."/>
            <person name="Lam T.T."/>
            <person name="Lin S."/>
            <person name="Zhang Q."/>
            <person name="Li G."/>
            <person name="Tian J."/>
            <person name="Gong T."/>
            <person name="Liu H."/>
            <person name="Zhang D."/>
            <person name="Fang L."/>
            <person name="Ye C."/>
            <person name="Zhang J."/>
            <person name="Hu W."/>
            <person name="Xu A."/>
            <person name="Ren Y."/>
            <person name="Zhang G."/>
            <person name="Bruford M.W."/>
            <person name="Li Q."/>
            <person name="Ma L."/>
            <person name="Guo Y."/>
            <person name="An N."/>
            <person name="Hu Y."/>
            <person name="Zheng Y."/>
            <person name="Shi Y."/>
            <person name="Li Z."/>
            <person name="Liu Q."/>
            <person name="Chen Y."/>
            <person name="Zhao J."/>
            <person name="Qu N."/>
            <person name="Zhao S."/>
            <person name="Tian F."/>
            <person name="Wang X."/>
            <person name="Wang H."/>
            <person name="Xu L."/>
            <person name="Liu X."/>
            <person name="Vinar T."/>
            <person name="Wang Y."/>
            <person name="Lam T.W."/>
            <person name="Yiu S.M."/>
            <person name="Liu S."/>
            <person name="Zhang H."/>
            <person name="Li D."/>
            <person name="Huang Y."/>
            <person name="Wang X."/>
            <person name="Yang G."/>
            <person name="Jiang Z."/>
            <person name="Wang J."/>
            <person name="Qin N."/>
            <person name="Li L."/>
            <person name="Li J."/>
            <person name="Bolund L."/>
            <person name="Kristiansen K."/>
            <person name="Wong G.K."/>
            <person name="Olson M."/>
            <person name="Zhang X."/>
            <person name="Li S."/>
            <person name="Yang H."/>
            <person name="Wang J."/>
            <person name="Wang J."/>
        </authorList>
    </citation>
    <scope>NUCLEOTIDE SEQUENCE [LARGE SCALE GENOMIC DNA]</scope>
</reference>
<dbReference type="Ensembl" id="ENSAMET00000041165.1">
    <property type="protein sequence ID" value="ENSAMEP00000022829.1"/>
    <property type="gene ID" value="ENSAMEG00000026112.1"/>
</dbReference>
<organism evidence="12 13">
    <name type="scientific">Ailuropoda melanoleuca</name>
    <name type="common">Giant panda</name>
    <dbReference type="NCBI Taxonomy" id="9646"/>
    <lineage>
        <taxon>Eukaryota</taxon>
        <taxon>Metazoa</taxon>
        <taxon>Chordata</taxon>
        <taxon>Craniata</taxon>
        <taxon>Vertebrata</taxon>
        <taxon>Euteleostomi</taxon>
        <taxon>Mammalia</taxon>
        <taxon>Eutheria</taxon>
        <taxon>Laurasiatheria</taxon>
        <taxon>Carnivora</taxon>
        <taxon>Caniformia</taxon>
        <taxon>Ursidae</taxon>
        <taxon>Ailuropoda</taxon>
    </lineage>
</organism>
<keyword evidence="13" id="KW-1185">Reference proteome</keyword>
<evidence type="ECO:0000256" key="11">
    <source>
        <dbReference type="ARBA" id="ARBA00041642"/>
    </source>
</evidence>
<reference evidence="12" key="2">
    <citation type="submission" date="2025-08" db="UniProtKB">
        <authorList>
            <consortium name="Ensembl"/>
        </authorList>
    </citation>
    <scope>IDENTIFICATION</scope>
</reference>
<protein>
    <recommendedName>
        <fullName evidence="10">Cytochrome c oxidase subunit 7B, mitochondrial</fullName>
    </recommendedName>
    <alternativeName>
        <fullName evidence="11">Cytochrome c oxidase polypeptide VIIb</fullName>
    </alternativeName>
</protein>
<dbReference type="Proteomes" id="UP000008912">
    <property type="component" value="Unassembled WGS sequence"/>
</dbReference>
<proteinExistence type="inferred from homology"/>
<evidence type="ECO:0000256" key="10">
    <source>
        <dbReference type="ARBA" id="ARBA00040623"/>
    </source>
</evidence>
<comment type="pathway">
    <text evidence="2">Energy metabolism; oxidative phosphorylation.</text>
</comment>
<comment type="subcellular location">
    <subcellularLocation>
        <location evidence="1">Mitochondrion inner membrane</location>
        <topology evidence="1">Single-pass membrane protein</topology>
    </subcellularLocation>
</comment>
<comment type="similarity">
    <text evidence="3">Belongs to the cytochrome c oxidase VIIb family.</text>
</comment>
<dbReference type="GO" id="GO:0045277">
    <property type="term" value="C:respiratory chain complex IV"/>
    <property type="evidence" value="ECO:0007669"/>
    <property type="project" value="TreeGrafter"/>
</dbReference>
<dbReference type="Pfam" id="PF05392">
    <property type="entry name" value="COX7B"/>
    <property type="match status" value="1"/>
</dbReference>
<dbReference type="Gene3D" id="4.10.51.10">
    <property type="entry name" value="Cytochrome C Oxidase, chain K"/>
    <property type="match status" value="1"/>
</dbReference>
<keyword evidence="6" id="KW-0809">Transit peptide</keyword>